<dbReference type="UniPathway" id="UPA00031">
    <property type="reaction ID" value="UER00008"/>
</dbReference>
<evidence type="ECO:0000259" key="7">
    <source>
        <dbReference type="Pfam" id="PF01502"/>
    </source>
</evidence>
<keyword evidence="4" id="KW-0028">Amino-acid biosynthesis</keyword>
<feature type="domain" description="Phosphoribosyl-AMP cyclohydrolase" evidence="7">
    <location>
        <begin position="12"/>
        <end position="85"/>
    </location>
</feature>
<gene>
    <name evidence="8" type="ORF">EHQ58_07615</name>
</gene>
<proteinExistence type="predicted"/>
<organism evidence="8 9">
    <name type="scientific">Leptospira ognonensis</name>
    <dbReference type="NCBI Taxonomy" id="2484945"/>
    <lineage>
        <taxon>Bacteria</taxon>
        <taxon>Pseudomonadati</taxon>
        <taxon>Spirochaetota</taxon>
        <taxon>Spirochaetia</taxon>
        <taxon>Leptospirales</taxon>
        <taxon>Leptospiraceae</taxon>
        <taxon>Leptospira</taxon>
    </lineage>
</organism>
<dbReference type="GO" id="GO:0004635">
    <property type="term" value="F:phosphoribosyl-AMP cyclohydrolase activity"/>
    <property type="evidence" value="ECO:0007669"/>
    <property type="project" value="UniProtKB-EC"/>
</dbReference>
<dbReference type="SUPFAM" id="SSF141734">
    <property type="entry name" value="HisI-like"/>
    <property type="match status" value="1"/>
</dbReference>
<dbReference type="AlphaFoldDB" id="A0A4V3JRI5"/>
<dbReference type="Pfam" id="PF01502">
    <property type="entry name" value="PRA-CH"/>
    <property type="match status" value="1"/>
</dbReference>
<dbReference type="EMBL" id="RQGD01000022">
    <property type="protein sequence ID" value="TGL60405.1"/>
    <property type="molecule type" value="Genomic_DNA"/>
</dbReference>
<dbReference type="InterPro" id="IPR002496">
    <property type="entry name" value="PRib_AMP_CycHydrolase_dom"/>
</dbReference>
<dbReference type="PANTHER" id="PTHR42945">
    <property type="entry name" value="HISTIDINE BIOSYNTHESIS BIFUNCTIONAL PROTEIN"/>
    <property type="match status" value="1"/>
</dbReference>
<dbReference type="PANTHER" id="PTHR42945:SF1">
    <property type="entry name" value="HISTIDINE BIOSYNTHESIS BIFUNCTIONAL PROTEIN HIS7"/>
    <property type="match status" value="1"/>
</dbReference>
<dbReference type="GO" id="GO:0000105">
    <property type="term" value="P:L-histidine biosynthetic process"/>
    <property type="evidence" value="ECO:0007669"/>
    <property type="project" value="UniProtKB-UniPathway"/>
</dbReference>
<reference evidence="8" key="1">
    <citation type="journal article" date="2019" name="PLoS Negl. Trop. Dis.">
        <title>Revisiting the worldwide diversity of Leptospira species in the environment.</title>
        <authorList>
            <person name="Vincent A.T."/>
            <person name="Schiettekatte O."/>
            <person name="Bourhy P."/>
            <person name="Veyrier F.J."/>
            <person name="Picardeau M."/>
        </authorList>
    </citation>
    <scope>NUCLEOTIDE SEQUENCE [LARGE SCALE GENOMIC DNA]</scope>
    <source>
        <strain evidence="8">201702476</strain>
    </source>
</reference>
<evidence type="ECO:0000256" key="1">
    <source>
        <dbReference type="ARBA" id="ARBA00000024"/>
    </source>
</evidence>
<sequence length="106" mass="12305">MFAMDRSGTALMLAWGRPESITQAIASGKGTYFSRSRNKKWVKGEDSGHLQILERIWLSLSPFYIVYETYQMGAACHTGYYSCFFRQISEDKDPIFLYKNKIEEIK</sequence>
<protein>
    <recommendedName>
        <fullName evidence="3">phosphoribosyl-AMP cyclohydrolase</fullName>
        <ecNumber evidence="3">3.5.4.19</ecNumber>
    </recommendedName>
</protein>
<dbReference type="Gene3D" id="3.10.20.810">
    <property type="entry name" value="Phosphoribosyl-AMP cyclohydrolase"/>
    <property type="match status" value="1"/>
</dbReference>
<evidence type="ECO:0000256" key="5">
    <source>
        <dbReference type="ARBA" id="ARBA00022801"/>
    </source>
</evidence>
<dbReference type="InterPro" id="IPR038019">
    <property type="entry name" value="PRib_AMP_CycHydrolase_sf"/>
</dbReference>
<accession>A0A4V3JRI5</accession>
<dbReference type="EC" id="3.5.4.19" evidence="3"/>
<evidence type="ECO:0000313" key="9">
    <source>
        <dbReference type="Proteomes" id="UP000297693"/>
    </source>
</evidence>
<evidence type="ECO:0000256" key="4">
    <source>
        <dbReference type="ARBA" id="ARBA00022605"/>
    </source>
</evidence>
<dbReference type="Proteomes" id="UP000297693">
    <property type="component" value="Unassembled WGS sequence"/>
</dbReference>
<evidence type="ECO:0000256" key="6">
    <source>
        <dbReference type="ARBA" id="ARBA00023102"/>
    </source>
</evidence>
<evidence type="ECO:0000256" key="3">
    <source>
        <dbReference type="ARBA" id="ARBA00012721"/>
    </source>
</evidence>
<name>A0A4V3JRI5_9LEPT</name>
<comment type="caution">
    <text evidence="8">The sequence shown here is derived from an EMBL/GenBank/DDBJ whole genome shotgun (WGS) entry which is preliminary data.</text>
</comment>
<keyword evidence="9" id="KW-1185">Reference proteome</keyword>
<comment type="catalytic activity">
    <reaction evidence="1">
        <text>1-(5-phospho-beta-D-ribosyl)-5'-AMP + H2O = 1-(5-phospho-beta-D-ribosyl)-5-[(5-phospho-beta-D-ribosylamino)methylideneamino]imidazole-4-carboxamide</text>
        <dbReference type="Rhea" id="RHEA:20049"/>
        <dbReference type="ChEBI" id="CHEBI:15377"/>
        <dbReference type="ChEBI" id="CHEBI:58435"/>
        <dbReference type="ChEBI" id="CHEBI:59457"/>
        <dbReference type="EC" id="3.5.4.19"/>
    </reaction>
</comment>
<dbReference type="OrthoDB" id="9795769at2"/>
<evidence type="ECO:0000313" key="8">
    <source>
        <dbReference type="EMBL" id="TGL60405.1"/>
    </source>
</evidence>
<evidence type="ECO:0000256" key="2">
    <source>
        <dbReference type="ARBA" id="ARBA00005169"/>
    </source>
</evidence>
<keyword evidence="5" id="KW-0378">Hydrolase</keyword>
<comment type="pathway">
    <text evidence="2">Amino-acid biosynthesis; L-histidine biosynthesis; L-histidine from 5-phospho-alpha-D-ribose 1-diphosphate: step 3/9.</text>
</comment>
<keyword evidence="6" id="KW-0368">Histidine biosynthesis</keyword>